<comment type="subcellular location">
    <subcellularLocation>
        <location evidence="1">Membrane</location>
        <topology evidence="1">Multi-pass membrane protein</topology>
    </subcellularLocation>
</comment>
<evidence type="ECO:0000256" key="2">
    <source>
        <dbReference type="ARBA" id="ARBA00007511"/>
    </source>
</evidence>
<dbReference type="PANTHER" id="PTHR30238:SF0">
    <property type="entry name" value="THYLAKOID MEMBRANE PROTEIN TERC, CHLOROPLASTIC"/>
    <property type="match status" value="1"/>
</dbReference>
<evidence type="ECO:0000256" key="3">
    <source>
        <dbReference type="ARBA" id="ARBA00022692"/>
    </source>
</evidence>
<dbReference type="RefSeq" id="WP_221272002.1">
    <property type="nucleotide sequence ID" value="NZ_AP024819.1"/>
</dbReference>
<feature type="transmembrane region" description="Helical" evidence="7">
    <location>
        <begin position="99"/>
        <end position="118"/>
    </location>
</feature>
<comment type="similarity">
    <text evidence="2">Belongs to the TerC family.</text>
</comment>
<keyword evidence="9" id="KW-1185">Reference proteome</keyword>
<reference evidence="8 9" key="1">
    <citation type="submission" date="2021-07" db="EMBL/GenBank/DDBJ databases">
        <title>Novel Helicobacter sp. Isolated from a cat.</title>
        <authorList>
            <person name="Rimbara E."/>
            <person name="Suzuki M."/>
        </authorList>
    </citation>
    <scope>NUCLEOTIDE SEQUENCE [LARGE SCALE GENOMIC DNA]</scope>
    <source>
        <strain evidence="9">NHP19-012</strain>
    </source>
</reference>
<dbReference type="NCBIfam" id="TIGR03718">
    <property type="entry name" value="R_switched_Alx"/>
    <property type="match status" value="1"/>
</dbReference>
<keyword evidence="5 7" id="KW-0472">Membrane</keyword>
<evidence type="ECO:0000256" key="6">
    <source>
        <dbReference type="SAM" id="Coils"/>
    </source>
</evidence>
<dbReference type="Pfam" id="PF03741">
    <property type="entry name" value="TerC"/>
    <property type="match status" value="1"/>
</dbReference>
<accession>A0ABM7SCN2</accession>
<proteinExistence type="inferred from homology"/>
<evidence type="ECO:0000313" key="8">
    <source>
        <dbReference type="EMBL" id="BCZ18462.1"/>
    </source>
</evidence>
<feature type="transmembrane region" description="Helical" evidence="7">
    <location>
        <begin position="74"/>
        <end position="92"/>
    </location>
</feature>
<organism evidence="8 9">
    <name type="scientific">Helicobacter gastrofelis</name>
    <dbReference type="NCBI Taxonomy" id="2849642"/>
    <lineage>
        <taxon>Bacteria</taxon>
        <taxon>Pseudomonadati</taxon>
        <taxon>Campylobacterota</taxon>
        <taxon>Epsilonproteobacteria</taxon>
        <taxon>Campylobacterales</taxon>
        <taxon>Helicobacteraceae</taxon>
        <taxon>Helicobacter</taxon>
    </lineage>
</organism>
<feature type="transmembrane region" description="Helical" evidence="7">
    <location>
        <begin position="314"/>
        <end position="332"/>
    </location>
</feature>
<keyword evidence="4 7" id="KW-1133">Transmembrane helix</keyword>
<dbReference type="EMBL" id="AP024819">
    <property type="protein sequence ID" value="BCZ18462.1"/>
    <property type="molecule type" value="Genomic_DNA"/>
</dbReference>
<evidence type="ECO:0000256" key="1">
    <source>
        <dbReference type="ARBA" id="ARBA00004141"/>
    </source>
</evidence>
<feature type="transmembrane region" description="Helical" evidence="7">
    <location>
        <begin position="251"/>
        <end position="273"/>
    </location>
</feature>
<evidence type="ECO:0000256" key="4">
    <source>
        <dbReference type="ARBA" id="ARBA00022989"/>
    </source>
</evidence>
<protein>
    <submittedName>
        <fullName evidence="8">Tellurium resistance protein TerC</fullName>
    </submittedName>
</protein>
<sequence>MGLDLIVFLLFMALALLIDFKAHSQDKAMGLKSAIGWSLFWVATALLFAAYLYWHDGSVSMSLFLTGYVLEKALSVDNLFVMMAIFAWFKVPEIYRHRVLYYGIIGAIVFRLIFVLVGSGLMHLSAYVEIIFGLLVGYSCVVMVKNQDKEESEGEEDYSKHLAYRLVYKFFPVYPKLVGHDFFIKKEQLSTLEQDLKGQEASALHHQSAFAKAKIIATPLFLCLAVIELSDVMFAFDSVPAVIAVSKEPLIIYSAMMFAILGLRSLYFVLEVLKGHLIYLEKSVIVVLAFISLKLILAATDQLFGVGVDISPTISLYIVLGVLGAGVLLSLFKGKEESVPNTQNSPDQFEEPSTQAPKQGVADFINARLNNCEHKLQELEDRVSRLEGGQNKP</sequence>
<feature type="coiled-coil region" evidence="6">
    <location>
        <begin position="362"/>
        <end position="389"/>
    </location>
</feature>
<dbReference type="PANTHER" id="PTHR30238">
    <property type="entry name" value="MEMBRANE BOUND PREDICTED REDOX MODULATOR"/>
    <property type="match status" value="1"/>
</dbReference>
<feature type="transmembrane region" description="Helical" evidence="7">
    <location>
        <begin position="285"/>
        <end position="308"/>
    </location>
</feature>
<keyword evidence="6" id="KW-0175">Coiled coil</keyword>
<feature type="transmembrane region" description="Helical" evidence="7">
    <location>
        <begin position="6"/>
        <end position="22"/>
    </location>
</feature>
<evidence type="ECO:0000256" key="7">
    <source>
        <dbReference type="SAM" id="Phobius"/>
    </source>
</evidence>
<name>A0ABM7SCN2_9HELI</name>
<evidence type="ECO:0000313" key="9">
    <source>
        <dbReference type="Proteomes" id="UP000826146"/>
    </source>
</evidence>
<feature type="transmembrane region" description="Helical" evidence="7">
    <location>
        <begin position="215"/>
        <end position="236"/>
    </location>
</feature>
<dbReference type="Proteomes" id="UP000826146">
    <property type="component" value="Chromosome"/>
</dbReference>
<dbReference type="InterPro" id="IPR005496">
    <property type="entry name" value="Integral_membrane_TerC"/>
</dbReference>
<feature type="transmembrane region" description="Helical" evidence="7">
    <location>
        <begin position="34"/>
        <end position="54"/>
    </location>
</feature>
<keyword evidence="3 7" id="KW-0812">Transmembrane</keyword>
<gene>
    <name evidence="8" type="ORF">NHP190012_01040</name>
</gene>
<dbReference type="InterPro" id="IPR022369">
    <property type="entry name" value="Integral_membrane_TerC_rswitch"/>
</dbReference>
<evidence type="ECO:0000256" key="5">
    <source>
        <dbReference type="ARBA" id="ARBA00023136"/>
    </source>
</evidence>
<feature type="transmembrane region" description="Helical" evidence="7">
    <location>
        <begin position="124"/>
        <end position="144"/>
    </location>
</feature>